<feature type="signal peptide" evidence="1">
    <location>
        <begin position="1"/>
        <end position="36"/>
    </location>
</feature>
<keyword evidence="4" id="KW-1185">Reference proteome</keyword>
<sequence length="1097" mass="115710">MSIGTSKRPRRAWVGLTALLLATGSLFVVSSSGASAAPGPAPDPQEFRVLEKVHTDAVATFLDDGVFALGTLADLPEGNGVRLDPASVWFHVDDASKVTLPAGREFVGPGGSEAWIAPESNPSGNQLWPGFSTERVPVDGVDGNTTTLRLSAVTGPGDVEVFTSDAFGAVTRLWSSDERIDSFEIGRTHKHANWAFTSSGTYRLTIEATAARSGEPVSASATYTFVVGGLPETVTTATTLDVSATEVTVGEDVELTATVSPASVGGFLEFRAGATALGHVPVEDGQGSLSTPLALGTHPVTAHFVPEVTNLTAASTSEPVDVTVVDASGVPFSVTGVSATPYQPGDAFTAQIVGATLAEGQQFRWLWRHVGSTSTGRALQTSTSPTLSTTISALEDDHEISVAIRQGNTVVAQTPWVPFQVEHLGGQPTLTRTDSSPTPLLPGDVAELVFGGRELGEGETLEWGSLYAGATWLAMPPNLIGNFDFSFPDARTSRLKVKSTSAVVDLPYAARVVKDGLVVARTPLETITFGPRELQVQGYQLLYREGGSVSLDATVYPVREGYDDFTYTWVFTKDGVNTIWGEEHQSTPRLTKGGLTVADHHGGTLRLHLYNRGELAQQTANLTINITDDLETQIIELSTLAGHYHQGDAIQLNLTVDPAPADGDRLVWEWLWPGTDDWTRIPGAEGNRYSVTAEQALDDVQVRARLIYADPEVEPAASDARTIYVDDHGAAPRQRLSISGETAYPEGDTVTLTAAVSPDTVLTTYQWQRKAAGAEEFVVIPDQAGAELSFTAAMADSGAEYRVAMVKPDGQVVYGPSPATTLTVTPGTEPEPVTSLGVSGVADHYQEGHLVTLVAKQDPVTELDDYHWFTRAAGTDEWVAVPGALTDQYSFTATAAHDGTEVLVRLYDEDHNQVAQSAPVTIHLDDQGPEPPGDGSQQIIAIIPERMGALVISVNPQDNAVLMSDFTLAATGDRLTSAGQLRPVTVTDTRTAKPGWSASGQVSDFIAAGQLENTLAGRHLGWTPVVVEQPENGAVTQGAVVVPGLESGTGLATANPLATAPAGSGTGTSILGAELLIEAPTTQAPGTYQATITFTLI</sequence>
<evidence type="ECO:0000313" key="4">
    <source>
        <dbReference type="Proteomes" id="UP001589867"/>
    </source>
</evidence>
<dbReference type="InterPro" id="IPR013783">
    <property type="entry name" value="Ig-like_fold"/>
</dbReference>
<dbReference type="Gene3D" id="2.60.40.10">
    <property type="entry name" value="Immunoglobulins"/>
    <property type="match status" value="1"/>
</dbReference>
<dbReference type="InterPro" id="IPR032109">
    <property type="entry name" value="Big_3_5"/>
</dbReference>
<evidence type="ECO:0000259" key="2">
    <source>
        <dbReference type="Pfam" id="PF16640"/>
    </source>
</evidence>
<feature type="chain" id="PRO_5046988055" evidence="1">
    <location>
        <begin position="37"/>
        <end position="1097"/>
    </location>
</feature>
<accession>A0ABV6M8G1</accession>
<name>A0ABV6M8G1_9ACTN</name>
<dbReference type="NCBIfam" id="TIGR03769">
    <property type="entry name" value="P_ac_wall_RPT"/>
    <property type="match status" value="1"/>
</dbReference>
<organism evidence="3 4">
    <name type="scientific">Phytohabitans kaempferiae</name>
    <dbReference type="NCBI Taxonomy" id="1620943"/>
    <lineage>
        <taxon>Bacteria</taxon>
        <taxon>Bacillati</taxon>
        <taxon>Actinomycetota</taxon>
        <taxon>Actinomycetes</taxon>
        <taxon>Micromonosporales</taxon>
        <taxon>Micromonosporaceae</taxon>
    </lineage>
</organism>
<gene>
    <name evidence="3" type="ORF">ACFFIA_25335</name>
</gene>
<dbReference type="Proteomes" id="UP001589867">
    <property type="component" value="Unassembled WGS sequence"/>
</dbReference>
<dbReference type="Pfam" id="PF16640">
    <property type="entry name" value="Big_3_5"/>
    <property type="match status" value="1"/>
</dbReference>
<dbReference type="RefSeq" id="WP_377254564.1">
    <property type="nucleotide sequence ID" value="NZ_JBHLUH010000053.1"/>
</dbReference>
<dbReference type="NCBIfam" id="NF038134">
    <property type="entry name" value="choice_anch_M"/>
    <property type="match status" value="1"/>
</dbReference>
<evidence type="ECO:0000313" key="3">
    <source>
        <dbReference type="EMBL" id="MFC0530970.1"/>
    </source>
</evidence>
<reference evidence="3 4" key="1">
    <citation type="submission" date="2024-09" db="EMBL/GenBank/DDBJ databases">
        <authorList>
            <person name="Sun Q."/>
            <person name="Mori K."/>
        </authorList>
    </citation>
    <scope>NUCLEOTIDE SEQUENCE [LARGE SCALE GENOMIC DNA]</scope>
    <source>
        <strain evidence="3 4">TBRC 3947</strain>
    </source>
</reference>
<dbReference type="EMBL" id="JBHLUH010000053">
    <property type="protein sequence ID" value="MFC0530970.1"/>
    <property type="molecule type" value="Genomic_DNA"/>
</dbReference>
<keyword evidence="1" id="KW-0732">Signal</keyword>
<evidence type="ECO:0000256" key="1">
    <source>
        <dbReference type="SAM" id="SignalP"/>
    </source>
</evidence>
<comment type="caution">
    <text evidence="3">The sequence shown here is derived from an EMBL/GenBank/DDBJ whole genome shotgun (WGS) entry which is preliminary data.</text>
</comment>
<protein>
    <submittedName>
        <fullName evidence="3">Choice-of-anchor M domain-containing protein</fullName>
    </submittedName>
</protein>
<feature type="domain" description="Bacterial Ig-like" evidence="2">
    <location>
        <begin position="242"/>
        <end position="324"/>
    </location>
</feature>
<proteinExistence type="predicted"/>
<dbReference type="InterPro" id="IPR022435">
    <property type="entry name" value="Surface-anchored_actinobac"/>
</dbReference>